<organism evidence="2 3">
    <name type="scientific">Streptomyces sp. 900105245</name>
    <dbReference type="NCBI Taxonomy" id="3154379"/>
    <lineage>
        <taxon>Bacteria</taxon>
        <taxon>Bacillati</taxon>
        <taxon>Actinomycetota</taxon>
        <taxon>Actinomycetes</taxon>
        <taxon>Kitasatosporales</taxon>
        <taxon>Streptomycetaceae</taxon>
        <taxon>Streptomyces</taxon>
    </lineage>
</organism>
<protein>
    <submittedName>
        <fullName evidence="2">Uncharacterized protein</fullName>
    </submittedName>
</protein>
<reference evidence="2 3" key="1">
    <citation type="submission" date="2024-06" db="EMBL/GenBank/DDBJ databases">
        <title>The Natural Products Discovery Center: Release of the First 8490 Sequenced Strains for Exploring Actinobacteria Biosynthetic Diversity.</title>
        <authorList>
            <person name="Kalkreuter E."/>
            <person name="Kautsar S.A."/>
            <person name="Yang D."/>
            <person name="Bader C.D."/>
            <person name="Teijaro C.N."/>
            <person name="Fluegel L."/>
            <person name="Davis C.M."/>
            <person name="Simpson J.R."/>
            <person name="Lauterbach L."/>
            <person name="Steele A.D."/>
            <person name="Gui C."/>
            <person name="Meng S."/>
            <person name="Li G."/>
            <person name="Viehrig K."/>
            <person name="Ye F."/>
            <person name="Su P."/>
            <person name="Kiefer A.F."/>
            <person name="Nichols A."/>
            <person name="Cepeda A.J."/>
            <person name="Yan W."/>
            <person name="Fan B."/>
            <person name="Jiang Y."/>
            <person name="Adhikari A."/>
            <person name="Zheng C.-J."/>
            <person name="Schuster L."/>
            <person name="Cowan T.M."/>
            <person name="Smanski M.J."/>
            <person name="Chevrette M.G."/>
            <person name="De Carvalho L.P.S."/>
            <person name="Shen B."/>
        </authorList>
    </citation>
    <scope>NUCLEOTIDE SEQUENCE [LARGE SCALE GENOMIC DNA]</scope>
    <source>
        <strain evidence="2 3">NPDC001166</strain>
    </source>
</reference>
<proteinExistence type="predicted"/>
<comment type="caution">
    <text evidence="2">The sequence shown here is derived from an EMBL/GenBank/DDBJ whole genome shotgun (WGS) entry which is preliminary data.</text>
</comment>
<dbReference type="Proteomes" id="UP001470023">
    <property type="component" value="Unassembled WGS sequence"/>
</dbReference>
<evidence type="ECO:0000313" key="3">
    <source>
        <dbReference type="Proteomes" id="UP001470023"/>
    </source>
</evidence>
<name>A0ABV1UMG4_9ACTN</name>
<gene>
    <name evidence="2" type="ORF">ABT272_43850</name>
</gene>
<sequence length="72" mass="7295">MSTAARRPLGHGRADLPVPPAHAAERAAAGDWILDPAPAPGGELPVQRLARRRLGPGPAGPGELDGSSGWTS</sequence>
<evidence type="ECO:0000256" key="1">
    <source>
        <dbReference type="SAM" id="MobiDB-lite"/>
    </source>
</evidence>
<evidence type="ECO:0000313" key="2">
    <source>
        <dbReference type="EMBL" id="MER6434490.1"/>
    </source>
</evidence>
<keyword evidence="3" id="KW-1185">Reference proteome</keyword>
<dbReference type="EMBL" id="JBEPAZ010000121">
    <property type="protein sequence ID" value="MER6434490.1"/>
    <property type="molecule type" value="Genomic_DNA"/>
</dbReference>
<feature type="region of interest" description="Disordered" evidence="1">
    <location>
        <begin position="1"/>
        <end position="72"/>
    </location>
</feature>
<accession>A0ABV1UMG4</accession>
<dbReference type="RefSeq" id="WP_352066306.1">
    <property type="nucleotide sequence ID" value="NZ_JBEPAZ010000121.1"/>
</dbReference>